<dbReference type="GO" id="GO:0004674">
    <property type="term" value="F:protein serine/threonine kinase activity"/>
    <property type="evidence" value="ECO:0007669"/>
    <property type="project" value="UniProtKB-KW"/>
</dbReference>
<dbReference type="GO" id="GO:0005524">
    <property type="term" value="F:ATP binding"/>
    <property type="evidence" value="ECO:0007669"/>
    <property type="project" value="UniProtKB-UniRule"/>
</dbReference>
<organism evidence="21">
    <name type="scientific">Pohlia nutans</name>
    <dbReference type="NCBI Taxonomy" id="140635"/>
    <lineage>
        <taxon>Eukaryota</taxon>
        <taxon>Viridiplantae</taxon>
        <taxon>Streptophyta</taxon>
        <taxon>Embryophyta</taxon>
        <taxon>Bryophyta</taxon>
        <taxon>Bryophytina</taxon>
        <taxon>Bryopsida</taxon>
        <taxon>Bryidae</taxon>
        <taxon>Bryanae</taxon>
        <taxon>Bryales</taxon>
        <taxon>Mniaceae</taxon>
        <taxon>Pohlia</taxon>
    </lineage>
</organism>
<evidence type="ECO:0000313" key="21">
    <source>
        <dbReference type="EMBL" id="APU94835.1"/>
    </source>
</evidence>
<comment type="similarity">
    <text evidence="2">Belongs to the protein kinase superfamily. Ser/Thr protein kinase family.</text>
</comment>
<evidence type="ECO:0000259" key="20">
    <source>
        <dbReference type="PROSITE" id="PS50011"/>
    </source>
</evidence>
<dbReference type="InterPro" id="IPR003591">
    <property type="entry name" value="Leu-rich_rpt_typical-subtyp"/>
</dbReference>
<proteinExistence type="evidence at transcript level"/>
<evidence type="ECO:0000256" key="16">
    <source>
        <dbReference type="ARBA" id="ARBA00023180"/>
    </source>
</evidence>
<dbReference type="Gene3D" id="1.10.510.10">
    <property type="entry name" value="Transferase(Phosphotransferase) domain 1"/>
    <property type="match status" value="1"/>
</dbReference>
<dbReference type="InterPro" id="IPR000719">
    <property type="entry name" value="Prot_kinase_dom"/>
</dbReference>
<evidence type="ECO:0000256" key="2">
    <source>
        <dbReference type="ARBA" id="ARBA00008684"/>
    </source>
</evidence>
<dbReference type="PROSITE" id="PS00107">
    <property type="entry name" value="PROTEIN_KINASE_ATP"/>
    <property type="match status" value="1"/>
</dbReference>
<dbReference type="EC" id="2.7.11.1" evidence="3"/>
<evidence type="ECO:0000256" key="6">
    <source>
        <dbReference type="ARBA" id="ARBA00022679"/>
    </source>
</evidence>
<keyword evidence="4" id="KW-0723">Serine/threonine-protein kinase</keyword>
<evidence type="ECO:0000256" key="13">
    <source>
        <dbReference type="ARBA" id="ARBA00022989"/>
    </source>
</evidence>
<accession>A0A1P8DYW1</accession>
<dbReference type="InterPro" id="IPR051824">
    <property type="entry name" value="LRR_Rcpt-Like_S/T_Kinase"/>
</dbReference>
<evidence type="ECO:0000256" key="11">
    <source>
        <dbReference type="ARBA" id="ARBA00022777"/>
    </source>
</evidence>
<sequence>MKGLSLRNSWLLLLASLMLLFASGSAVSDPTETAALLAVKKSIGDKQGKLADWQGTDPCGPPSWTGIFCIQNLTAYGNVSVVREIHLLGFGLTGTISPQFGNLTHLSTLDLMHNQLTGNIPPELGNLEQLYLLLLNGNKLTGSIPSQLGNLMTMNRLQLDENSLTGEIPSSLGNLTNLRHMHLNNNSLSGQIPSEIGRNDSILMHVLVDNNNLTGPLPTSFESLSYLLIIQVDNNPIGGTIPNEWGQIPSLIKLSARNCSLEGPVPSLAALTSLHYLDLSKNKLEGYFPTNFSLDLITIDVSENNFIGAIPDAVASLQDIQALEFAFNGFNGSIPENLGSAASFKNQTQQTIVDLRNNTLTGYNILITDAGEENGNVTLRLSGNPICTENFIPDRLQLKYCIDHGNETVDDSSGSVGNACASCKAPSMAVLDSPQGQCRCATPIELEIRLKSPSFSFFNRFQNEFYSLVTSVLHLNDSQVHLGKLEWQPGPRLYMLMYLFPAVNATFDSSEYNRLFQIVANWQLSAGTEWALSVIGPYELLSFSEVAKAPSKSFSKAAIAGIAVGCAVLAAALSTFVFFWCNRKKWKAVPQKSFAERSLALMPPGLKLAGVKAFTFEEVQRATNNFHIDSTLGRGGYGHVYKGLLPDGMLVAVKRADGGSLQGSEQFYTEIELLSRVHHRNLVQLIGFCNDQGEQMLVYEFMPGGNLRDHLIPTEMLDYATRVRIALGTAKGILYLHNEADPPIFHRDIKASNILLDQKLNAKVADFGLSKLAPTPEMSGSTPEGVSTNVRGTPGYLDPEYFMTNKLTDKSDVYSFGVVLLELITGMLPIAHGKNIVREIQDGVRDGKFWDQVDPCMGSYPRKGVEALLELALACVETDQDKRPQMIEVTRDLETILRDTVAPESPSSFWNRGDSSNGSSFNKSELWSGKKLISPSSLGLINPNDVSWASSDELMNNHSRDVTIEMEPR</sequence>
<evidence type="ECO:0000256" key="4">
    <source>
        <dbReference type="ARBA" id="ARBA00022527"/>
    </source>
</evidence>
<dbReference type="FunFam" id="3.80.10.10:FF:000101">
    <property type="entry name" value="LRR receptor-like serine/threonine-protein kinase ERECTA"/>
    <property type="match status" value="1"/>
</dbReference>
<dbReference type="PROSITE" id="PS50011">
    <property type="entry name" value="PROTEIN_KINASE_DOM"/>
    <property type="match status" value="1"/>
</dbReference>
<reference evidence="21" key="1">
    <citation type="submission" date="2016-04" db="EMBL/GenBank/DDBJ databases">
        <authorList>
            <person name="Evans L.H."/>
            <person name="Alamgir A."/>
            <person name="Owens N."/>
            <person name="Weber N.D."/>
            <person name="Virtaneva K."/>
            <person name="Barbian K."/>
            <person name="Babar A."/>
            <person name="Rosenke K."/>
        </authorList>
    </citation>
    <scope>NUCLEOTIDE SEQUENCE</scope>
    <source>
        <strain evidence="21">Antarctic moss No.L</strain>
    </source>
</reference>
<keyword evidence="11 21" id="KW-0418">Kinase</keyword>
<dbReference type="Gene3D" id="3.30.200.20">
    <property type="entry name" value="Phosphorylase Kinase, domain 1"/>
    <property type="match status" value="1"/>
</dbReference>
<feature type="transmembrane region" description="Helical" evidence="18">
    <location>
        <begin position="813"/>
        <end position="831"/>
    </location>
</feature>
<keyword evidence="14 18" id="KW-0472">Membrane</keyword>
<keyword evidence="15 21" id="KW-0675">Receptor</keyword>
<feature type="transmembrane region" description="Helical" evidence="18">
    <location>
        <begin position="557"/>
        <end position="581"/>
    </location>
</feature>
<feature type="signal peptide" evidence="19">
    <location>
        <begin position="1"/>
        <end position="26"/>
    </location>
</feature>
<evidence type="ECO:0000256" key="9">
    <source>
        <dbReference type="ARBA" id="ARBA00022737"/>
    </source>
</evidence>
<keyword evidence="7 18" id="KW-0812">Transmembrane</keyword>
<dbReference type="SMART" id="SM00220">
    <property type="entry name" value="S_TKc"/>
    <property type="match status" value="1"/>
</dbReference>
<dbReference type="PRINTS" id="PR00019">
    <property type="entry name" value="LEURICHRPT"/>
</dbReference>
<evidence type="ECO:0000256" key="5">
    <source>
        <dbReference type="ARBA" id="ARBA00022614"/>
    </source>
</evidence>
<dbReference type="Pfam" id="PF00069">
    <property type="entry name" value="Pkinase"/>
    <property type="match status" value="1"/>
</dbReference>
<evidence type="ECO:0000256" key="18">
    <source>
        <dbReference type="SAM" id="Phobius"/>
    </source>
</evidence>
<dbReference type="InterPro" id="IPR032675">
    <property type="entry name" value="LRR_dom_sf"/>
</dbReference>
<keyword evidence="10 17" id="KW-0547">Nucleotide-binding</keyword>
<keyword evidence="6" id="KW-0808">Transferase</keyword>
<gene>
    <name evidence="21" type="primary">LRR-RLK7</name>
</gene>
<comment type="subcellular location">
    <subcellularLocation>
        <location evidence="1">Membrane</location>
        <topology evidence="1">Single-pass type I membrane protein</topology>
    </subcellularLocation>
</comment>
<evidence type="ECO:0000256" key="7">
    <source>
        <dbReference type="ARBA" id="ARBA00022692"/>
    </source>
</evidence>
<dbReference type="AlphaFoldDB" id="A0A1P8DYW1"/>
<keyword evidence="5" id="KW-0433">Leucine-rich repeat</keyword>
<feature type="chain" id="PRO_5013088750" description="non-specific serine/threonine protein kinase" evidence="19">
    <location>
        <begin position="27"/>
        <end position="969"/>
    </location>
</feature>
<feature type="binding site" evidence="17">
    <location>
        <position position="654"/>
    </location>
    <ligand>
        <name>ATP</name>
        <dbReference type="ChEBI" id="CHEBI:30616"/>
    </ligand>
</feature>
<evidence type="ECO:0000256" key="17">
    <source>
        <dbReference type="PROSITE-ProRule" id="PRU10141"/>
    </source>
</evidence>
<keyword evidence="16" id="KW-0325">Glycoprotein</keyword>
<dbReference type="FunFam" id="1.10.510.10:FF:000453">
    <property type="entry name" value="LRR receptor-like serine/threonine-protein kinase HSL2"/>
    <property type="match status" value="1"/>
</dbReference>
<evidence type="ECO:0000256" key="10">
    <source>
        <dbReference type="ARBA" id="ARBA00022741"/>
    </source>
</evidence>
<dbReference type="SUPFAM" id="SSF56112">
    <property type="entry name" value="Protein kinase-like (PK-like)"/>
    <property type="match status" value="1"/>
</dbReference>
<evidence type="ECO:0000256" key="19">
    <source>
        <dbReference type="SAM" id="SignalP"/>
    </source>
</evidence>
<keyword evidence="12 17" id="KW-0067">ATP-binding</keyword>
<evidence type="ECO:0000256" key="15">
    <source>
        <dbReference type="ARBA" id="ARBA00023170"/>
    </source>
</evidence>
<evidence type="ECO:0000256" key="8">
    <source>
        <dbReference type="ARBA" id="ARBA00022729"/>
    </source>
</evidence>
<keyword evidence="8 19" id="KW-0732">Signal</keyword>
<dbReference type="PANTHER" id="PTHR48006:SF35">
    <property type="entry name" value="LEUCINE-RICH REPEAT PROTEIN KINASE FAMILY PROTEIN"/>
    <property type="match status" value="1"/>
</dbReference>
<name>A0A1P8DYW1_9BRYO</name>
<dbReference type="SUPFAM" id="SSF52058">
    <property type="entry name" value="L domain-like"/>
    <property type="match status" value="2"/>
</dbReference>
<dbReference type="InterPro" id="IPR011009">
    <property type="entry name" value="Kinase-like_dom_sf"/>
</dbReference>
<keyword evidence="13 18" id="KW-1133">Transmembrane helix</keyword>
<dbReference type="PROSITE" id="PS00108">
    <property type="entry name" value="PROTEIN_KINASE_ST"/>
    <property type="match status" value="1"/>
</dbReference>
<dbReference type="GO" id="GO:0016020">
    <property type="term" value="C:membrane"/>
    <property type="evidence" value="ECO:0007669"/>
    <property type="project" value="UniProtKB-SubCell"/>
</dbReference>
<dbReference type="EMBL" id="KX159231">
    <property type="protein sequence ID" value="APU94835.1"/>
    <property type="molecule type" value="mRNA"/>
</dbReference>
<dbReference type="InterPro" id="IPR017441">
    <property type="entry name" value="Protein_kinase_ATP_BS"/>
</dbReference>
<dbReference type="InterPro" id="IPR001611">
    <property type="entry name" value="Leu-rich_rpt"/>
</dbReference>
<protein>
    <recommendedName>
        <fullName evidence="3">non-specific serine/threonine protein kinase</fullName>
        <ecNumber evidence="3">2.7.11.1</ecNumber>
    </recommendedName>
</protein>
<dbReference type="Pfam" id="PF08263">
    <property type="entry name" value="LRRNT_2"/>
    <property type="match status" value="1"/>
</dbReference>
<evidence type="ECO:0000256" key="12">
    <source>
        <dbReference type="ARBA" id="ARBA00022840"/>
    </source>
</evidence>
<evidence type="ECO:0000256" key="1">
    <source>
        <dbReference type="ARBA" id="ARBA00004479"/>
    </source>
</evidence>
<keyword evidence="9" id="KW-0677">Repeat</keyword>
<dbReference type="Pfam" id="PF00560">
    <property type="entry name" value="LRR_1"/>
    <property type="match status" value="5"/>
</dbReference>
<dbReference type="FunFam" id="3.30.200.20:FF:000394">
    <property type="entry name" value="Leucine-rich repeat receptor-like protein kinase"/>
    <property type="match status" value="1"/>
</dbReference>
<evidence type="ECO:0000256" key="3">
    <source>
        <dbReference type="ARBA" id="ARBA00012513"/>
    </source>
</evidence>
<dbReference type="InterPro" id="IPR008271">
    <property type="entry name" value="Ser/Thr_kinase_AS"/>
</dbReference>
<dbReference type="CDD" id="cd14066">
    <property type="entry name" value="STKc_IRAK"/>
    <property type="match status" value="1"/>
</dbReference>
<dbReference type="Gene3D" id="3.80.10.10">
    <property type="entry name" value="Ribonuclease Inhibitor"/>
    <property type="match status" value="2"/>
</dbReference>
<dbReference type="InterPro" id="IPR013210">
    <property type="entry name" value="LRR_N_plant-typ"/>
</dbReference>
<dbReference type="PANTHER" id="PTHR48006">
    <property type="entry name" value="LEUCINE-RICH REPEAT-CONTAINING PROTEIN DDB_G0281931-RELATED"/>
    <property type="match status" value="1"/>
</dbReference>
<evidence type="ECO:0000256" key="14">
    <source>
        <dbReference type="ARBA" id="ARBA00023136"/>
    </source>
</evidence>
<feature type="domain" description="Protein kinase" evidence="20">
    <location>
        <begin position="626"/>
        <end position="897"/>
    </location>
</feature>
<dbReference type="SMART" id="SM00369">
    <property type="entry name" value="LRR_TYP"/>
    <property type="match status" value="4"/>
</dbReference>